<dbReference type="SUPFAM" id="SSF141571">
    <property type="entry name" value="Pentapeptide repeat-like"/>
    <property type="match status" value="1"/>
</dbReference>
<dbReference type="STRING" id="405436.SAMN05444365_10992"/>
<dbReference type="EMBL" id="FNPH01000009">
    <property type="protein sequence ID" value="SDZ29294.1"/>
    <property type="molecule type" value="Genomic_DNA"/>
</dbReference>
<accession>A0A1H3RUC4</accession>
<protein>
    <recommendedName>
        <fullName evidence="3">Pentapeptide repeat-containing protein</fullName>
    </recommendedName>
</protein>
<evidence type="ECO:0008006" key="3">
    <source>
        <dbReference type="Google" id="ProtNLM"/>
    </source>
</evidence>
<dbReference type="RefSeq" id="WP_139307383.1">
    <property type="nucleotide sequence ID" value="NZ_FNPH01000009.1"/>
</dbReference>
<evidence type="ECO:0000313" key="1">
    <source>
        <dbReference type="EMBL" id="SDZ29294.1"/>
    </source>
</evidence>
<dbReference type="AlphaFoldDB" id="A0A1H3RUC4"/>
<evidence type="ECO:0000313" key="2">
    <source>
        <dbReference type="Proteomes" id="UP000242415"/>
    </source>
</evidence>
<name>A0A1H3RUC4_9ACTN</name>
<keyword evidence="2" id="KW-1185">Reference proteome</keyword>
<dbReference type="Proteomes" id="UP000242415">
    <property type="component" value="Unassembled WGS sequence"/>
</dbReference>
<dbReference type="OrthoDB" id="2579959at2"/>
<organism evidence="1 2">
    <name type="scientific">Micromonospora pattaloongensis</name>
    <dbReference type="NCBI Taxonomy" id="405436"/>
    <lineage>
        <taxon>Bacteria</taxon>
        <taxon>Bacillati</taxon>
        <taxon>Actinomycetota</taxon>
        <taxon>Actinomycetes</taxon>
        <taxon>Micromonosporales</taxon>
        <taxon>Micromonosporaceae</taxon>
        <taxon>Micromonospora</taxon>
    </lineage>
</organism>
<dbReference type="Gene3D" id="2.160.20.80">
    <property type="entry name" value="E3 ubiquitin-protein ligase SopA"/>
    <property type="match status" value="1"/>
</dbReference>
<gene>
    <name evidence="1" type="ORF">SAMN05444365_10992</name>
</gene>
<proteinExistence type="predicted"/>
<sequence>MRQPRPLRDSTRDEPWLILDHEVLRSASFAGAKLHSLAVLGSRFEGCVFAGISVDDAQLAAGPDRCDYLDCVFDGARLGAVHTGVARFVRCSFRNVRLRNWHWGAVDLVDCTFSGVLRNSVISGRVPDRWRAAAGRNRNLVDGNDLRELALPGVEFVGGVDLSRQRMPRSPEYLYLPTATSAVAVAQHALPRCPDELRDAVVLRLRRIRDLVDGGQHQVWLAGKRFFAGRAEAGRWLAELWRATGHLPDTSPPAATTFAGHRDG</sequence>
<reference evidence="2" key="1">
    <citation type="submission" date="2016-10" db="EMBL/GenBank/DDBJ databases">
        <authorList>
            <person name="Varghese N."/>
            <person name="Submissions S."/>
        </authorList>
    </citation>
    <scope>NUCLEOTIDE SEQUENCE [LARGE SCALE GENOMIC DNA]</scope>
    <source>
        <strain evidence="2">DSM 45245</strain>
    </source>
</reference>